<dbReference type="SUPFAM" id="SSF53955">
    <property type="entry name" value="Lysozyme-like"/>
    <property type="match status" value="1"/>
</dbReference>
<evidence type="ECO:0000259" key="2">
    <source>
        <dbReference type="Pfam" id="PF01464"/>
    </source>
</evidence>
<dbReference type="InterPro" id="IPR023346">
    <property type="entry name" value="Lysozyme-like_dom_sf"/>
</dbReference>
<dbReference type="STRING" id="1307761.L21SP2_0258"/>
<dbReference type="EMBL" id="CP006939">
    <property type="protein sequence ID" value="AHC13700.1"/>
    <property type="molecule type" value="Genomic_DNA"/>
</dbReference>
<dbReference type="KEGG" id="slr:L21SP2_0258"/>
<keyword evidence="4" id="KW-1185">Reference proteome</keyword>
<reference evidence="3 4" key="1">
    <citation type="journal article" date="2015" name="Stand. Genomic Sci.">
        <title>Complete genome sequence and description of Salinispira pacifica gen. nov., sp. nov., a novel spirochaete isolated form a hypersaline microbial mat.</title>
        <authorList>
            <person name="Ben Hania W."/>
            <person name="Joseph M."/>
            <person name="Schumann P."/>
            <person name="Bunk B."/>
            <person name="Fiebig A."/>
            <person name="Sproer C."/>
            <person name="Klenk H.P."/>
            <person name="Fardeau M.L."/>
            <person name="Spring S."/>
        </authorList>
    </citation>
    <scope>NUCLEOTIDE SEQUENCE [LARGE SCALE GENOMIC DNA]</scope>
    <source>
        <strain evidence="3 4">L21-RPul-D2</strain>
    </source>
</reference>
<protein>
    <recommendedName>
        <fullName evidence="2">Transglycosylase SLT domain-containing protein</fullName>
    </recommendedName>
</protein>
<comment type="similarity">
    <text evidence="1">Belongs to the transglycosylase Slt family.</text>
</comment>
<dbReference type="NCBIfam" id="NF047373">
    <property type="entry name" value="BB0259_flg_lyt"/>
    <property type="match status" value="1"/>
</dbReference>
<dbReference type="OrthoDB" id="9815002at2"/>
<name>V5WDK9_9SPIO</name>
<dbReference type="Gene3D" id="1.10.530.10">
    <property type="match status" value="1"/>
</dbReference>
<accession>V5WDK9</accession>
<organism evidence="3 4">
    <name type="scientific">Salinispira pacifica</name>
    <dbReference type="NCBI Taxonomy" id="1307761"/>
    <lineage>
        <taxon>Bacteria</taxon>
        <taxon>Pseudomonadati</taxon>
        <taxon>Spirochaetota</taxon>
        <taxon>Spirochaetia</taxon>
        <taxon>Spirochaetales</taxon>
        <taxon>Spirochaetaceae</taxon>
        <taxon>Salinispira</taxon>
    </lineage>
</organism>
<dbReference type="PANTHER" id="PTHR37423:SF5">
    <property type="entry name" value="SOLUBLE LYTIC MUREIN TRANSGLYCOSYLASE"/>
    <property type="match status" value="1"/>
</dbReference>
<evidence type="ECO:0000256" key="1">
    <source>
        <dbReference type="ARBA" id="ARBA00007734"/>
    </source>
</evidence>
<dbReference type="InterPro" id="IPR008258">
    <property type="entry name" value="Transglycosylase_SLT_dom_1"/>
</dbReference>
<evidence type="ECO:0000313" key="3">
    <source>
        <dbReference type="EMBL" id="AHC13700.1"/>
    </source>
</evidence>
<sequence length="825" mass="93148">MGERLGLFFSVMPVFLLILSCSSPSTMWGMDAEEFSRQLHIRGPGMLDGLSLEPDDLRSAAFSSSGAGWYLGRLFQEAGKEDAAQMLYLLEWEKGEPPYAFPALRSLFELLLQRAEYREIVQISDGLLRRNPPSPLEFGWIYTHRYESLIGLERPRQAASELNALLPDISAAPHSFLYYKSVLAALTADYTDLEELLTPYIFVSDARLGHGRILEILEERFPLRGVPASIEPVLRAKTLALRGDAREALDILSPLLQEKGDLVLRYGMERPGEGIIADYFSAALNLAGSSSGRPDPGDNEALATVLQVLEDTTSRLSQQAGAPAAGNFRAQEMLLLYGEYRGRILLELGRAEEASAVLEPLFFHARDLYSAARSLSREPSGGFREQDPVLRFSLLRERLLWRWLDSLQQQPEVGVDDLVRPWSWVRHDEYFFDIGDEYISSLLQQEKWDRVNSLLNILPRGLQLRYGIPGLSVLEHTADRGRYRASPSAVRDRISQMAHDSSMPVYSVLISELVIARDESPGGMQQGSRVAEELSSGRVIRHLFPITRSIPYEVSDARPAELDAREHAEISEIFRGFLRFGMYRDAAGYLSRAEPGFEPDREMVVKGVRSAYSSGKWYQGMLLLETALNRSVMYSHGLQGWVSAAGDEEELLKLLFPLSFPRDVKMSAGENMVDPLLLQALMREESRFNETAGSHAGALGLGQIIPETGADIARRMGLDSFDLFNPGDNISMSSYYLAYLQGRFSTIWETLAAYNAGQGRVDRWIDDLPVDLMPGYLLQPFIPFEETRNYIRRVIESWMIYRVLYGNLEQEFLEELMFTRIRPLR</sequence>
<dbReference type="Pfam" id="PF01464">
    <property type="entry name" value="SLT"/>
    <property type="match status" value="1"/>
</dbReference>
<proteinExistence type="inferred from homology"/>
<evidence type="ECO:0000313" key="4">
    <source>
        <dbReference type="Proteomes" id="UP000018680"/>
    </source>
</evidence>
<dbReference type="HOGENOM" id="CLU_343183_0_0_12"/>
<dbReference type="PROSITE" id="PS51257">
    <property type="entry name" value="PROKAR_LIPOPROTEIN"/>
    <property type="match status" value="1"/>
</dbReference>
<dbReference type="CDD" id="cd13401">
    <property type="entry name" value="Slt70-like"/>
    <property type="match status" value="1"/>
</dbReference>
<feature type="domain" description="Transglycosylase SLT" evidence="2">
    <location>
        <begin position="667"/>
        <end position="766"/>
    </location>
</feature>
<dbReference type="eggNOG" id="COG0741">
    <property type="taxonomic scope" value="Bacteria"/>
</dbReference>
<gene>
    <name evidence="3" type="ORF">L21SP2_0258</name>
</gene>
<dbReference type="Proteomes" id="UP000018680">
    <property type="component" value="Chromosome"/>
</dbReference>
<dbReference type="AlphaFoldDB" id="V5WDK9"/>
<dbReference type="PANTHER" id="PTHR37423">
    <property type="entry name" value="SOLUBLE LYTIC MUREIN TRANSGLYCOSYLASE-RELATED"/>
    <property type="match status" value="1"/>
</dbReference>